<gene>
    <name evidence="1" type="ORF">UFOPK1358_02086</name>
</gene>
<name>A0A6J6D478_9ZZZZ</name>
<dbReference type="AlphaFoldDB" id="A0A6J6D478"/>
<accession>A0A6J6D478</accession>
<evidence type="ECO:0000313" key="1">
    <source>
        <dbReference type="EMBL" id="CAB4558637.1"/>
    </source>
</evidence>
<dbReference type="EMBL" id="CAEZSF010000319">
    <property type="protein sequence ID" value="CAB4558637.1"/>
    <property type="molecule type" value="Genomic_DNA"/>
</dbReference>
<sequence length="168" mass="18893">MAKHPLLPTFESAIRFGCNVIDAALEQREVCHLGCHLRNKLNGASSDANHANSFASQIVIVFPSSRMKRGALKGLESLNVWDAWAIELPKPTHHNLCLDLFSRCPLRLRLPHILTVLLTEILTNILTDINCIRRTKQLKTPEAQCLIPRCRGHLGIELNMWSEVVVCN</sequence>
<reference evidence="1" key="1">
    <citation type="submission" date="2020-05" db="EMBL/GenBank/DDBJ databases">
        <authorList>
            <person name="Chiriac C."/>
            <person name="Salcher M."/>
            <person name="Ghai R."/>
            <person name="Kavagutti S V."/>
        </authorList>
    </citation>
    <scope>NUCLEOTIDE SEQUENCE</scope>
</reference>
<organism evidence="1">
    <name type="scientific">freshwater metagenome</name>
    <dbReference type="NCBI Taxonomy" id="449393"/>
    <lineage>
        <taxon>unclassified sequences</taxon>
        <taxon>metagenomes</taxon>
        <taxon>ecological metagenomes</taxon>
    </lineage>
</organism>
<protein>
    <submittedName>
        <fullName evidence="1">Unannotated protein</fullName>
    </submittedName>
</protein>
<proteinExistence type="predicted"/>